<feature type="compositionally biased region" description="Basic and acidic residues" evidence="10">
    <location>
        <begin position="29"/>
        <end position="53"/>
    </location>
</feature>
<evidence type="ECO:0000259" key="11">
    <source>
        <dbReference type="PROSITE" id="PS52029"/>
    </source>
</evidence>
<evidence type="ECO:0000256" key="10">
    <source>
        <dbReference type="SAM" id="MobiDB-lite"/>
    </source>
</evidence>
<dbReference type="AlphaFoldDB" id="A0A844QIP2"/>
<comment type="pathway">
    <text evidence="1 9">Cell wall biogenesis; peptidoglycan biosynthesis.</text>
</comment>
<evidence type="ECO:0000256" key="5">
    <source>
        <dbReference type="ARBA" id="ARBA00022801"/>
    </source>
</evidence>
<dbReference type="CDD" id="cd16913">
    <property type="entry name" value="YkuD_like"/>
    <property type="match status" value="1"/>
</dbReference>
<dbReference type="InterPro" id="IPR005490">
    <property type="entry name" value="LD_TPept_cat_dom"/>
</dbReference>
<dbReference type="GO" id="GO:0005576">
    <property type="term" value="C:extracellular region"/>
    <property type="evidence" value="ECO:0007669"/>
    <property type="project" value="TreeGrafter"/>
</dbReference>
<dbReference type="InterPro" id="IPR050979">
    <property type="entry name" value="LD-transpeptidase"/>
</dbReference>
<evidence type="ECO:0000256" key="3">
    <source>
        <dbReference type="ARBA" id="ARBA00022676"/>
    </source>
</evidence>
<dbReference type="PANTHER" id="PTHR30582">
    <property type="entry name" value="L,D-TRANSPEPTIDASE"/>
    <property type="match status" value="1"/>
</dbReference>
<evidence type="ECO:0000256" key="9">
    <source>
        <dbReference type="PROSITE-ProRule" id="PRU01373"/>
    </source>
</evidence>
<accession>A0A844QIP2</accession>
<keyword evidence="3" id="KW-0328">Glycosyltransferase</keyword>
<dbReference type="SUPFAM" id="SSF141523">
    <property type="entry name" value="L,D-transpeptidase catalytic domain-like"/>
    <property type="match status" value="1"/>
</dbReference>
<dbReference type="GO" id="GO:0008360">
    <property type="term" value="P:regulation of cell shape"/>
    <property type="evidence" value="ECO:0007669"/>
    <property type="project" value="UniProtKB-UniRule"/>
</dbReference>
<evidence type="ECO:0000256" key="1">
    <source>
        <dbReference type="ARBA" id="ARBA00004752"/>
    </source>
</evidence>
<keyword evidence="7 9" id="KW-0573">Peptidoglycan synthesis</keyword>
<dbReference type="GO" id="GO:0071972">
    <property type="term" value="F:peptidoglycan L,D-transpeptidase activity"/>
    <property type="evidence" value="ECO:0007669"/>
    <property type="project" value="TreeGrafter"/>
</dbReference>
<dbReference type="FunFam" id="2.40.440.10:FF:000002">
    <property type="entry name" value="L,D-transpeptidase ErfK/SrfK"/>
    <property type="match status" value="1"/>
</dbReference>
<feature type="domain" description="L,D-TPase catalytic" evidence="11">
    <location>
        <begin position="56"/>
        <end position="189"/>
    </location>
</feature>
<dbReference type="GO" id="GO:0071555">
    <property type="term" value="P:cell wall organization"/>
    <property type="evidence" value="ECO:0007669"/>
    <property type="project" value="UniProtKB-UniRule"/>
</dbReference>
<dbReference type="UniPathway" id="UPA00219"/>
<sequence>MMAAPGSPLVNTAAAESLFARIIRGGQPRVEHGTRNSDKSPIPRETVRYDGPHGKGTIIVNTSERRLYYTLGNGRALKYAVGVGREGFTWAGTDRVSRKAEWPGWTPPPQMIRREARKGRKLPAYMPGGPNNPLGARAIYIGSTLYRIHGTNQPWTIGQAMSSGCIRMANDDVEHLYDQVGVGAKVVVVR</sequence>
<comment type="caution">
    <text evidence="12">The sequence shown here is derived from an EMBL/GenBank/DDBJ whole genome shotgun (WGS) entry which is preliminary data.</text>
</comment>
<keyword evidence="5" id="KW-0378">Hydrolase</keyword>
<evidence type="ECO:0000256" key="7">
    <source>
        <dbReference type="ARBA" id="ARBA00022984"/>
    </source>
</evidence>
<keyword evidence="8 9" id="KW-0961">Cell wall biogenesis/degradation</keyword>
<dbReference type="Proteomes" id="UP000463224">
    <property type="component" value="Unassembled WGS sequence"/>
</dbReference>
<evidence type="ECO:0000313" key="13">
    <source>
        <dbReference type="Proteomes" id="UP000463224"/>
    </source>
</evidence>
<organism evidence="12 13">
    <name type="scientific">Nitratireductor arenosus</name>
    <dbReference type="NCBI Taxonomy" id="2682096"/>
    <lineage>
        <taxon>Bacteria</taxon>
        <taxon>Pseudomonadati</taxon>
        <taxon>Pseudomonadota</taxon>
        <taxon>Alphaproteobacteria</taxon>
        <taxon>Hyphomicrobiales</taxon>
        <taxon>Phyllobacteriaceae</taxon>
        <taxon>Nitratireductor</taxon>
    </lineage>
</organism>
<keyword evidence="13" id="KW-1185">Reference proteome</keyword>
<dbReference type="GO" id="GO:0016757">
    <property type="term" value="F:glycosyltransferase activity"/>
    <property type="evidence" value="ECO:0007669"/>
    <property type="project" value="UniProtKB-KW"/>
</dbReference>
<dbReference type="InterPro" id="IPR038063">
    <property type="entry name" value="Transpep_catalytic_dom"/>
</dbReference>
<keyword evidence="6 9" id="KW-0133">Cell shape</keyword>
<feature type="active site" description="Proton donor/acceptor" evidence="9">
    <location>
        <position position="149"/>
    </location>
</feature>
<evidence type="ECO:0000256" key="6">
    <source>
        <dbReference type="ARBA" id="ARBA00022960"/>
    </source>
</evidence>
<protein>
    <submittedName>
        <fullName evidence="12">L,D-transpeptidase family protein</fullName>
    </submittedName>
</protein>
<evidence type="ECO:0000313" key="12">
    <source>
        <dbReference type="EMBL" id="MVA97918.1"/>
    </source>
</evidence>
<evidence type="ECO:0000256" key="8">
    <source>
        <dbReference type="ARBA" id="ARBA00023316"/>
    </source>
</evidence>
<feature type="region of interest" description="Disordered" evidence="10">
    <location>
        <begin position="26"/>
        <end position="53"/>
    </location>
</feature>
<evidence type="ECO:0000256" key="4">
    <source>
        <dbReference type="ARBA" id="ARBA00022679"/>
    </source>
</evidence>
<dbReference type="Pfam" id="PF03734">
    <property type="entry name" value="YkuD"/>
    <property type="match status" value="1"/>
</dbReference>
<name>A0A844QIP2_9HYPH</name>
<dbReference type="Gene3D" id="2.40.440.10">
    <property type="entry name" value="L,D-transpeptidase catalytic domain-like"/>
    <property type="match status" value="1"/>
</dbReference>
<comment type="similarity">
    <text evidence="2">Belongs to the YkuD family.</text>
</comment>
<keyword evidence="4" id="KW-0808">Transferase</keyword>
<proteinExistence type="inferred from homology"/>
<evidence type="ECO:0000256" key="2">
    <source>
        <dbReference type="ARBA" id="ARBA00005992"/>
    </source>
</evidence>
<dbReference type="EMBL" id="WPHG01000002">
    <property type="protein sequence ID" value="MVA97918.1"/>
    <property type="molecule type" value="Genomic_DNA"/>
</dbReference>
<dbReference type="PANTHER" id="PTHR30582:SF24">
    <property type="entry name" value="L,D-TRANSPEPTIDASE ERFK_SRFK-RELATED"/>
    <property type="match status" value="1"/>
</dbReference>
<feature type="active site" description="Nucleophile" evidence="9">
    <location>
        <position position="165"/>
    </location>
</feature>
<dbReference type="PROSITE" id="PS52029">
    <property type="entry name" value="LD_TPASE"/>
    <property type="match status" value="1"/>
</dbReference>
<reference evidence="12 13" key="1">
    <citation type="submission" date="2019-12" db="EMBL/GenBank/DDBJ databases">
        <title>Nitratireductor arenosus sp. nov., Isolated from sea sand, Jeju island, South Korea.</title>
        <authorList>
            <person name="Kim W."/>
        </authorList>
    </citation>
    <scope>NUCLEOTIDE SEQUENCE [LARGE SCALE GENOMIC DNA]</scope>
    <source>
        <strain evidence="12 13">CAU 1489</strain>
    </source>
</reference>
<dbReference type="GO" id="GO:0018104">
    <property type="term" value="P:peptidoglycan-protein cross-linking"/>
    <property type="evidence" value="ECO:0007669"/>
    <property type="project" value="TreeGrafter"/>
</dbReference>
<gene>
    <name evidence="12" type="ORF">GN330_11745</name>
</gene>